<evidence type="ECO:0000313" key="1">
    <source>
        <dbReference type="EMBL" id="ACB42609.1"/>
    </source>
</evidence>
<reference evidence="1" key="1">
    <citation type="submission" date="2007-08" db="EMBL/GenBank/DDBJ databases">
        <authorList>
            <person name="Gloeckner G."/>
            <person name="Nowack E."/>
            <person name="Melkonian M."/>
        </authorList>
    </citation>
    <scope>NUCLEOTIDE SEQUENCE</scope>
</reference>
<keyword evidence="1" id="KW-0934">Plastid</keyword>
<gene>
    <name evidence="1" type="ordered locus">PCC_0158</name>
</gene>
<dbReference type="EMBL" id="CP000815">
    <property type="protein sequence ID" value="ACB42609.1"/>
    <property type="molecule type" value="Genomic_DNA"/>
</dbReference>
<dbReference type="GeneID" id="6481546"/>
<sequence>MPIYLLLFDIGTKDEGIHSLYLKGQTVVLLFENRDDAERYAQLLEAQDFPLPTIEIFGQREIEAICNQSGYIARFIPSDFLPQSSQERLFFIPPETSLDLSKWKGQPIVPISIDHESMYNHMIEDFREYLERLIQNQ</sequence>
<reference evidence="1" key="2">
    <citation type="journal article" date="2008" name="Curr. Biol.">
        <title>Chromatophore genome sequence of Paulinella sheds light on acquisition of photosynthesis by eukaryotes.</title>
        <authorList>
            <person name="Nowack E.C.M."/>
            <person name="Melkonian M."/>
            <person name="Gloeckner G."/>
        </authorList>
    </citation>
    <scope>NUCLEOTIDE SEQUENCE [LARGE SCALE GENOMIC DNA]</scope>
</reference>
<dbReference type="AlphaFoldDB" id="B1X3U0"/>
<protein>
    <recommendedName>
        <fullName evidence="2">DUF3110 domain-containing protein</fullName>
    </recommendedName>
</protein>
<geneLocation type="organellar chromatophore" evidence="1"/>
<name>B1X3U0_PAUCH</name>
<evidence type="ECO:0008006" key="2">
    <source>
        <dbReference type="Google" id="ProtNLM"/>
    </source>
</evidence>
<proteinExistence type="predicted"/>
<organism evidence="1">
    <name type="scientific">Paulinella chromatophora</name>
    <dbReference type="NCBI Taxonomy" id="39717"/>
    <lineage>
        <taxon>Eukaryota</taxon>
        <taxon>Sar</taxon>
        <taxon>Rhizaria</taxon>
        <taxon>Cercozoa</taxon>
        <taxon>Imbricatea</taxon>
        <taxon>Silicofilosea</taxon>
        <taxon>Euglyphida</taxon>
        <taxon>Paulinellidae</taxon>
        <taxon>Paulinella</taxon>
    </lineage>
</organism>
<accession>B1X3U0</accession>
<dbReference type="Pfam" id="PF11360">
    <property type="entry name" value="DUF3110"/>
    <property type="match status" value="1"/>
</dbReference>
<dbReference type="InterPro" id="IPR021503">
    <property type="entry name" value="DUF3110"/>
</dbReference>
<dbReference type="RefSeq" id="YP_002048819.1">
    <property type="nucleotide sequence ID" value="NC_011087.1"/>
</dbReference>